<keyword evidence="1" id="KW-0472">Membrane</keyword>
<feature type="transmembrane region" description="Helical" evidence="1">
    <location>
        <begin position="83"/>
        <end position="103"/>
    </location>
</feature>
<dbReference type="AlphaFoldDB" id="A0A6G0T3R8"/>
<dbReference type="Proteomes" id="UP000475862">
    <property type="component" value="Unassembled WGS sequence"/>
</dbReference>
<evidence type="ECO:0008006" key="4">
    <source>
        <dbReference type="Google" id="ProtNLM"/>
    </source>
</evidence>
<keyword evidence="1" id="KW-1133">Transmembrane helix</keyword>
<evidence type="ECO:0000256" key="1">
    <source>
        <dbReference type="SAM" id="Phobius"/>
    </source>
</evidence>
<feature type="transmembrane region" description="Helical" evidence="1">
    <location>
        <begin position="123"/>
        <end position="143"/>
    </location>
</feature>
<name>A0A6G0T3R8_APHGL</name>
<proteinExistence type="predicted"/>
<keyword evidence="3" id="KW-1185">Reference proteome</keyword>
<gene>
    <name evidence="2" type="ORF">AGLY_014597</name>
</gene>
<dbReference type="EMBL" id="VYZN01000065">
    <property type="protein sequence ID" value="KAE9524547.1"/>
    <property type="molecule type" value="Genomic_DNA"/>
</dbReference>
<accession>A0A6G0T3R8</accession>
<sequence>MHEQHHLLKIIFVLNPQKNKNIMSSKKCALPFNSNGHYRLLSTSNFFHRALHEEIMINCFLIFIICPLYLLNSNKSSFSVSKFFSKVFIFIFNSIIFLSIYFSSLKEFILFQTDFLIVFLRNIINIASLLILVKFDVSFSVLFSKMFFFSLPRGLSVFVEIVCDSFDSCFKGVDLHTQNLRNPHEQIYSTVVFYGLKQTAQIESNNNQQSDIVNILIANLFGQSTTGATKSNKLTLFEVDNTMN</sequence>
<feature type="transmembrane region" description="Helical" evidence="1">
    <location>
        <begin position="55"/>
        <end position="71"/>
    </location>
</feature>
<protein>
    <recommendedName>
        <fullName evidence="4">Transmembrane protein</fullName>
    </recommendedName>
</protein>
<organism evidence="2 3">
    <name type="scientific">Aphis glycines</name>
    <name type="common">Soybean aphid</name>
    <dbReference type="NCBI Taxonomy" id="307491"/>
    <lineage>
        <taxon>Eukaryota</taxon>
        <taxon>Metazoa</taxon>
        <taxon>Ecdysozoa</taxon>
        <taxon>Arthropoda</taxon>
        <taxon>Hexapoda</taxon>
        <taxon>Insecta</taxon>
        <taxon>Pterygota</taxon>
        <taxon>Neoptera</taxon>
        <taxon>Paraneoptera</taxon>
        <taxon>Hemiptera</taxon>
        <taxon>Sternorrhyncha</taxon>
        <taxon>Aphidomorpha</taxon>
        <taxon>Aphidoidea</taxon>
        <taxon>Aphididae</taxon>
        <taxon>Aphidini</taxon>
        <taxon>Aphis</taxon>
        <taxon>Aphis</taxon>
    </lineage>
</organism>
<keyword evidence="1" id="KW-0812">Transmembrane</keyword>
<reference evidence="2 3" key="1">
    <citation type="submission" date="2019-08" db="EMBL/GenBank/DDBJ databases">
        <title>The genome of the soybean aphid Biotype 1, its phylome, world population structure and adaptation to the North American continent.</title>
        <authorList>
            <person name="Giordano R."/>
            <person name="Donthu R.K."/>
            <person name="Hernandez A.G."/>
            <person name="Wright C.L."/>
            <person name="Zimin A.V."/>
        </authorList>
    </citation>
    <scope>NUCLEOTIDE SEQUENCE [LARGE SCALE GENOMIC DNA]</scope>
    <source>
        <tissue evidence="2">Whole aphids</tissue>
    </source>
</reference>
<evidence type="ECO:0000313" key="3">
    <source>
        <dbReference type="Proteomes" id="UP000475862"/>
    </source>
</evidence>
<evidence type="ECO:0000313" key="2">
    <source>
        <dbReference type="EMBL" id="KAE9524547.1"/>
    </source>
</evidence>
<comment type="caution">
    <text evidence="2">The sequence shown here is derived from an EMBL/GenBank/DDBJ whole genome shotgun (WGS) entry which is preliminary data.</text>
</comment>